<feature type="region of interest" description="Disordered" evidence="1">
    <location>
        <begin position="567"/>
        <end position="709"/>
    </location>
</feature>
<evidence type="ECO:0000256" key="1">
    <source>
        <dbReference type="SAM" id="MobiDB-lite"/>
    </source>
</evidence>
<dbReference type="AlphaFoldDB" id="A0AAV1ZJQ4"/>
<feature type="compositionally biased region" description="Polar residues" evidence="1">
    <location>
        <begin position="362"/>
        <end position="372"/>
    </location>
</feature>
<feature type="compositionally biased region" description="Basic and acidic residues" evidence="1">
    <location>
        <begin position="1"/>
        <end position="25"/>
    </location>
</feature>
<feature type="region of interest" description="Disordered" evidence="1">
    <location>
        <begin position="1"/>
        <end position="185"/>
    </location>
</feature>
<sequence>MSSHNKDPLEKQDTPSESSESHSESDIDEAEENLEHLKIEERVAKGELKHLDNPNQEVASTSKCEPIAGLSGVQKHHVESSDANKGPEPEFASLIDPEKDVETKASVENIGTKLVEGESRDSSEEEVEEKSVSGKAGTRMEDDTSDTTSSSPRFIQSSTGVTPSSELEKNSSVSGSSRPKGKISYSKLPINVVVRRFMYKTSRGSSSSRRFDYATDSANTSADVSEIRSEIADISAEGSVYHDAAENLEKEQSPSYASAVERQSSETSESNISELQDDSIPSATSESSSVSSSTPSEEQGHQAYLAQLQREAEARGVPISTSSGIGSTNRSELIHLKAWNTAGEIGFYRNNADDPCRDVSDSVAQGSEQQPSAEPMDDAQISGHQQIQPCDLPFGQEPNVPEVAMSESGTRKMNVKERPQISSASTVSTSKRRTSKGLSDLRKAEKGYSEKLRPKFKPDTSKGSLVVASKSSPALYSSSESKSSSSDESHRKESRGSKCPIEAQTFSKSGDRKSWQRPGLLYSMQHSTMSSKESVIPEEEEDRTSPLREQACDLMETCDPISEKMETTPEKCMEGVAESAEQSVLKPSIESSNKAYVSETETTLRDSEKDFEVSDFERSVGKTKREPKLSSSPPSDEKLSSSPPKAATSRPKKKARSEKMPGKTRRTRHDSGGSVPKSFSLGDLQQSESTSTPDLSDYTPSDDEKETAL</sequence>
<dbReference type="Proteomes" id="UP001497382">
    <property type="component" value="Unassembled WGS sequence"/>
</dbReference>
<evidence type="ECO:0000313" key="3">
    <source>
        <dbReference type="Proteomes" id="UP001497382"/>
    </source>
</evidence>
<dbReference type="EMBL" id="CAXIEN010000057">
    <property type="protein sequence ID" value="CAL1271814.1"/>
    <property type="molecule type" value="Genomic_DNA"/>
</dbReference>
<proteinExistence type="predicted"/>
<feature type="compositionally biased region" description="Basic and acidic residues" evidence="1">
    <location>
        <begin position="485"/>
        <end position="496"/>
    </location>
</feature>
<feature type="compositionally biased region" description="Basic and acidic residues" evidence="1">
    <location>
        <begin position="439"/>
        <end position="460"/>
    </location>
</feature>
<feature type="compositionally biased region" description="Polar residues" evidence="1">
    <location>
        <begin position="152"/>
        <end position="177"/>
    </location>
</feature>
<feature type="compositionally biased region" description="Basic and acidic residues" evidence="1">
    <location>
        <begin position="351"/>
        <end position="360"/>
    </location>
</feature>
<feature type="compositionally biased region" description="Basic and acidic residues" evidence="1">
    <location>
        <begin position="33"/>
        <end position="52"/>
    </location>
</feature>
<keyword evidence="3" id="KW-1185">Reference proteome</keyword>
<feature type="compositionally biased region" description="Low complexity" evidence="1">
    <location>
        <begin position="469"/>
        <end position="484"/>
    </location>
</feature>
<protein>
    <submittedName>
        <fullName evidence="2">Uncharacterized protein</fullName>
    </submittedName>
</protein>
<comment type="caution">
    <text evidence="2">The sequence shown here is derived from an EMBL/GenBank/DDBJ whole genome shotgun (WGS) entry which is preliminary data.</text>
</comment>
<feature type="compositionally biased region" description="Polar residues" evidence="1">
    <location>
        <begin position="53"/>
        <end position="63"/>
    </location>
</feature>
<feature type="compositionally biased region" description="Basic and acidic residues" evidence="1">
    <location>
        <begin position="243"/>
        <end position="252"/>
    </location>
</feature>
<feature type="compositionally biased region" description="Polar residues" evidence="1">
    <location>
        <begin position="319"/>
        <end position="331"/>
    </location>
</feature>
<feature type="compositionally biased region" description="Polar residues" evidence="1">
    <location>
        <begin position="683"/>
        <end position="694"/>
    </location>
</feature>
<feature type="compositionally biased region" description="Polar residues" evidence="1">
    <location>
        <begin position="524"/>
        <end position="533"/>
    </location>
</feature>
<feature type="compositionally biased region" description="Basic and acidic residues" evidence="1">
    <location>
        <begin position="76"/>
        <end position="88"/>
    </location>
</feature>
<feature type="region of interest" description="Disordered" evidence="1">
    <location>
        <begin position="347"/>
        <end position="548"/>
    </location>
</feature>
<feature type="region of interest" description="Disordered" evidence="1">
    <location>
        <begin position="242"/>
        <end position="331"/>
    </location>
</feature>
<feature type="compositionally biased region" description="Basic and acidic residues" evidence="1">
    <location>
        <begin position="96"/>
        <end position="105"/>
    </location>
</feature>
<feature type="compositionally biased region" description="Low complexity" evidence="1">
    <location>
        <begin position="629"/>
        <end position="645"/>
    </location>
</feature>
<name>A0AAV1ZJQ4_9ARAC</name>
<gene>
    <name evidence="2" type="ORF">LARSCL_LOCUS6029</name>
</gene>
<reference evidence="2 3" key="1">
    <citation type="submission" date="2024-04" db="EMBL/GenBank/DDBJ databases">
        <authorList>
            <person name="Rising A."/>
            <person name="Reimegard J."/>
            <person name="Sonavane S."/>
            <person name="Akerstrom W."/>
            <person name="Nylinder S."/>
            <person name="Hedman E."/>
            <person name="Kallberg Y."/>
        </authorList>
    </citation>
    <scope>NUCLEOTIDE SEQUENCE [LARGE SCALE GENOMIC DNA]</scope>
</reference>
<feature type="compositionally biased region" description="Low complexity" evidence="1">
    <location>
        <begin position="279"/>
        <end position="297"/>
    </location>
</feature>
<feature type="compositionally biased region" description="Basic residues" evidence="1">
    <location>
        <begin position="650"/>
        <end position="668"/>
    </location>
</feature>
<feature type="compositionally biased region" description="Polar residues" evidence="1">
    <location>
        <begin position="589"/>
        <end position="601"/>
    </location>
</feature>
<feature type="compositionally biased region" description="Polar residues" evidence="1">
    <location>
        <begin position="253"/>
        <end position="274"/>
    </location>
</feature>
<evidence type="ECO:0000313" key="2">
    <source>
        <dbReference type="EMBL" id="CAL1271814.1"/>
    </source>
</evidence>
<feature type="region of interest" description="Disordered" evidence="1">
    <location>
        <begin position="201"/>
        <end position="226"/>
    </location>
</feature>
<accession>A0AAV1ZJQ4</accession>
<organism evidence="2 3">
    <name type="scientific">Larinioides sclopetarius</name>
    <dbReference type="NCBI Taxonomy" id="280406"/>
    <lineage>
        <taxon>Eukaryota</taxon>
        <taxon>Metazoa</taxon>
        <taxon>Ecdysozoa</taxon>
        <taxon>Arthropoda</taxon>
        <taxon>Chelicerata</taxon>
        <taxon>Arachnida</taxon>
        <taxon>Araneae</taxon>
        <taxon>Araneomorphae</taxon>
        <taxon>Entelegynae</taxon>
        <taxon>Araneoidea</taxon>
        <taxon>Araneidae</taxon>
        <taxon>Larinioides</taxon>
    </lineage>
</organism>
<feature type="compositionally biased region" description="Acidic residues" evidence="1">
    <location>
        <begin position="700"/>
        <end position="709"/>
    </location>
</feature>
<feature type="compositionally biased region" description="Basic and acidic residues" evidence="1">
    <location>
        <begin position="602"/>
        <end position="628"/>
    </location>
</feature>